<feature type="domain" description="Expansin-like EG45" evidence="1">
    <location>
        <begin position="1"/>
        <end position="98"/>
    </location>
</feature>
<dbReference type="EMBL" id="JAHRHJ020000003">
    <property type="protein sequence ID" value="KAH9322347.1"/>
    <property type="molecule type" value="Genomic_DNA"/>
</dbReference>
<organism evidence="2 3">
    <name type="scientific">Taxus chinensis</name>
    <name type="common">Chinese yew</name>
    <name type="synonym">Taxus wallichiana var. chinensis</name>
    <dbReference type="NCBI Taxonomy" id="29808"/>
    <lineage>
        <taxon>Eukaryota</taxon>
        <taxon>Viridiplantae</taxon>
        <taxon>Streptophyta</taxon>
        <taxon>Embryophyta</taxon>
        <taxon>Tracheophyta</taxon>
        <taxon>Spermatophyta</taxon>
        <taxon>Pinopsida</taxon>
        <taxon>Pinidae</taxon>
        <taxon>Conifers II</taxon>
        <taxon>Cupressales</taxon>
        <taxon>Taxaceae</taxon>
        <taxon>Taxus</taxon>
    </lineage>
</organism>
<evidence type="ECO:0000313" key="2">
    <source>
        <dbReference type="EMBL" id="KAH9322347.1"/>
    </source>
</evidence>
<dbReference type="PANTHER" id="PTHR47480:SF1">
    <property type="entry name" value="EG45-LIKE DOMAIN CONTAINING PROTEIN 1"/>
    <property type="match status" value="1"/>
</dbReference>
<sequence>SECYGNDENEFPAGNLFAAASDAIWDNGAACGRQYTIRCLSGTQNQNPCLNNTVSIVVKIVDYCSSLDRDCNATLELSSDAFMDIANSTTPIINIEYD</sequence>
<protein>
    <recommendedName>
        <fullName evidence="1">Expansin-like EG45 domain-containing protein</fullName>
    </recommendedName>
</protein>
<dbReference type="OMA" id="PCTGKSM"/>
<gene>
    <name evidence="2" type="ORF">KI387_016986</name>
</gene>
<dbReference type="InterPro" id="IPR036908">
    <property type="entry name" value="RlpA-like_sf"/>
</dbReference>
<dbReference type="PROSITE" id="PS50842">
    <property type="entry name" value="EXPANSIN_EG45"/>
    <property type="match status" value="1"/>
</dbReference>
<proteinExistence type="predicted"/>
<dbReference type="InterPro" id="IPR007112">
    <property type="entry name" value="Expansin/allergen_DPBB_dom"/>
</dbReference>
<dbReference type="Proteomes" id="UP000824469">
    <property type="component" value="Unassembled WGS sequence"/>
</dbReference>
<evidence type="ECO:0000313" key="3">
    <source>
        <dbReference type="Proteomes" id="UP000824469"/>
    </source>
</evidence>
<dbReference type="AlphaFoldDB" id="A0AA38GF65"/>
<feature type="non-terminal residue" evidence="2">
    <location>
        <position position="1"/>
    </location>
</feature>
<feature type="non-terminal residue" evidence="2">
    <location>
        <position position="98"/>
    </location>
</feature>
<dbReference type="Pfam" id="PF03330">
    <property type="entry name" value="DPBB_1"/>
    <property type="match status" value="1"/>
</dbReference>
<dbReference type="SMART" id="SM00837">
    <property type="entry name" value="DPBB_1"/>
    <property type="match status" value="1"/>
</dbReference>
<comment type="caution">
    <text evidence="2">The sequence shown here is derived from an EMBL/GenBank/DDBJ whole genome shotgun (WGS) entry which is preliminary data.</text>
</comment>
<name>A0AA38GF65_TAXCH</name>
<dbReference type="InterPro" id="IPR009009">
    <property type="entry name" value="RlpA-like_DPBB"/>
</dbReference>
<dbReference type="Gene3D" id="2.40.40.10">
    <property type="entry name" value="RlpA-like domain"/>
    <property type="match status" value="1"/>
</dbReference>
<dbReference type="PANTHER" id="PTHR47480">
    <property type="entry name" value="EG45-LIKE DOMAIN CONTAINING PROTEIN"/>
    <property type="match status" value="1"/>
</dbReference>
<dbReference type="CDD" id="cd22269">
    <property type="entry name" value="DPBB_EG45-like"/>
    <property type="match status" value="1"/>
</dbReference>
<keyword evidence="3" id="KW-1185">Reference proteome</keyword>
<accession>A0AA38GF65</accession>
<reference evidence="2 3" key="1">
    <citation type="journal article" date="2021" name="Nat. Plants">
        <title>The Taxus genome provides insights into paclitaxel biosynthesis.</title>
        <authorList>
            <person name="Xiong X."/>
            <person name="Gou J."/>
            <person name="Liao Q."/>
            <person name="Li Y."/>
            <person name="Zhou Q."/>
            <person name="Bi G."/>
            <person name="Li C."/>
            <person name="Du R."/>
            <person name="Wang X."/>
            <person name="Sun T."/>
            <person name="Guo L."/>
            <person name="Liang H."/>
            <person name="Lu P."/>
            <person name="Wu Y."/>
            <person name="Zhang Z."/>
            <person name="Ro D.K."/>
            <person name="Shang Y."/>
            <person name="Huang S."/>
            <person name="Yan J."/>
        </authorList>
    </citation>
    <scope>NUCLEOTIDE SEQUENCE [LARGE SCALE GENOMIC DNA]</scope>
    <source>
        <strain evidence="2">Ta-2019</strain>
    </source>
</reference>
<dbReference type="SUPFAM" id="SSF50685">
    <property type="entry name" value="Barwin-like endoglucanases"/>
    <property type="match status" value="1"/>
</dbReference>
<evidence type="ECO:0000259" key="1">
    <source>
        <dbReference type="PROSITE" id="PS50842"/>
    </source>
</evidence>